<sequence>MTTEAVLRTESLTKHYGRVRAVDGLDLEVRRGEIYGLLGRNGAGKTTTIRMLLGLIRPTSGTVQVFGHPIGYDQRWLRRVGFLVESATAYPNLTVAENLDIHRRLTGAARSSVAEAIGRLRLDDYADRRAGRLSLGNKQRLSLARALLHAPELLILDEPANGLDPAGIVEVRELLRELAASGVTVFMSSHLLAEVAHLADRIGIVDAGRLVEEASRHELATRARAYVRDAFTEAERAEALITADLERYFLARTAPSERPVR</sequence>
<evidence type="ECO:0000259" key="5">
    <source>
        <dbReference type="PROSITE" id="PS50893"/>
    </source>
</evidence>
<dbReference type="PROSITE" id="PS00211">
    <property type="entry name" value="ABC_TRANSPORTER_1"/>
    <property type="match status" value="1"/>
</dbReference>
<dbReference type="PANTHER" id="PTHR43335:SF4">
    <property type="entry name" value="ABC TRANSPORTER, ATP-BINDING PROTEIN"/>
    <property type="match status" value="1"/>
</dbReference>
<dbReference type="Pfam" id="PF00005">
    <property type="entry name" value="ABC_tran"/>
    <property type="match status" value="1"/>
</dbReference>
<keyword evidence="4" id="KW-0067">ATP-binding</keyword>
<dbReference type="SMART" id="SM00382">
    <property type="entry name" value="AAA"/>
    <property type="match status" value="1"/>
</dbReference>
<dbReference type="RefSeq" id="WP_105184579.1">
    <property type="nucleotide sequence ID" value="NZ_BAAAGO010000019.1"/>
</dbReference>
<evidence type="ECO:0000313" key="6">
    <source>
        <dbReference type="EMBL" id="SPD85310.1"/>
    </source>
</evidence>
<feature type="domain" description="ABC transporter" evidence="5">
    <location>
        <begin position="7"/>
        <end position="232"/>
    </location>
</feature>
<evidence type="ECO:0000256" key="3">
    <source>
        <dbReference type="ARBA" id="ARBA00022741"/>
    </source>
</evidence>
<evidence type="ECO:0000256" key="4">
    <source>
        <dbReference type="ARBA" id="ARBA00022840"/>
    </source>
</evidence>
<evidence type="ECO:0000313" key="7">
    <source>
        <dbReference type="Proteomes" id="UP000238164"/>
    </source>
</evidence>
<comment type="similarity">
    <text evidence="1">Belongs to the ABC transporter superfamily.</text>
</comment>
<dbReference type="AlphaFoldDB" id="A0A2N9JCP3"/>
<dbReference type="InterPro" id="IPR003439">
    <property type="entry name" value="ABC_transporter-like_ATP-bd"/>
</dbReference>
<dbReference type="InterPro" id="IPR003593">
    <property type="entry name" value="AAA+_ATPase"/>
</dbReference>
<organism evidence="6 7">
    <name type="scientific">Micropruina glycogenica</name>
    <dbReference type="NCBI Taxonomy" id="75385"/>
    <lineage>
        <taxon>Bacteria</taxon>
        <taxon>Bacillati</taxon>
        <taxon>Actinomycetota</taxon>
        <taxon>Actinomycetes</taxon>
        <taxon>Propionibacteriales</taxon>
        <taxon>Nocardioidaceae</taxon>
        <taxon>Micropruina</taxon>
    </lineage>
</organism>
<dbReference type="KEGG" id="mgg:MPLG2_0274"/>
<dbReference type="InterPro" id="IPR017871">
    <property type="entry name" value="ABC_transporter-like_CS"/>
</dbReference>
<proteinExistence type="inferred from homology"/>
<dbReference type="SUPFAM" id="SSF52540">
    <property type="entry name" value="P-loop containing nucleoside triphosphate hydrolases"/>
    <property type="match status" value="1"/>
</dbReference>
<dbReference type="PROSITE" id="PS50893">
    <property type="entry name" value="ABC_TRANSPORTER_2"/>
    <property type="match status" value="1"/>
</dbReference>
<dbReference type="GO" id="GO:0005524">
    <property type="term" value="F:ATP binding"/>
    <property type="evidence" value="ECO:0007669"/>
    <property type="project" value="UniProtKB-KW"/>
</dbReference>
<keyword evidence="3" id="KW-0547">Nucleotide-binding</keyword>
<gene>
    <name evidence="6" type="ORF">MPLG2_0274</name>
</gene>
<dbReference type="OrthoDB" id="3180400at2"/>
<accession>A0A2N9JCP3</accession>
<dbReference type="Gene3D" id="3.40.50.300">
    <property type="entry name" value="P-loop containing nucleotide triphosphate hydrolases"/>
    <property type="match status" value="1"/>
</dbReference>
<dbReference type="InterPro" id="IPR027417">
    <property type="entry name" value="P-loop_NTPase"/>
</dbReference>
<dbReference type="PANTHER" id="PTHR43335">
    <property type="entry name" value="ABC TRANSPORTER, ATP-BINDING PROTEIN"/>
    <property type="match status" value="1"/>
</dbReference>
<name>A0A2N9JCP3_9ACTN</name>
<evidence type="ECO:0000256" key="1">
    <source>
        <dbReference type="ARBA" id="ARBA00005417"/>
    </source>
</evidence>
<dbReference type="GO" id="GO:0016887">
    <property type="term" value="F:ATP hydrolysis activity"/>
    <property type="evidence" value="ECO:0007669"/>
    <property type="project" value="InterPro"/>
</dbReference>
<dbReference type="Proteomes" id="UP000238164">
    <property type="component" value="Chromosome 1"/>
</dbReference>
<keyword evidence="2" id="KW-0813">Transport</keyword>
<keyword evidence="7" id="KW-1185">Reference proteome</keyword>
<protein>
    <recommendedName>
        <fullName evidence="5">ABC transporter domain-containing protein</fullName>
    </recommendedName>
</protein>
<evidence type="ECO:0000256" key="2">
    <source>
        <dbReference type="ARBA" id="ARBA00022448"/>
    </source>
</evidence>
<dbReference type="EMBL" id="LT985188">
    <property type="protein sequence ID" value="SPD85310.1"/>
    <property type="molecule type" value="Genomic_DNA"/>
</dbReference>
<reference evidence="6 7" key="1">
    <citation type="submission" date="2018-02" db="EMBL/GenBank/DDBJ databases">
        <authorList>
            <person name="Cohen D.B."/>
            <person name="Kent A.D."/>
        </authorList>
    </citation>
    <scope>NUCLEOTIDE SEQUENCE [LARGE SCALE GENOMIC DNA]</scope>
    <source>
        <strain evidence="6">1</strain>
    </source>
</reference>